<name>A0ABP7GFP9_9ACTN</name>
<evidence type="ECO:0000259" key="1">
    <source>
        <dbReference type="Pfam" id="PF21891"/>
    </source>
</evidence>
<dbReference type="InterPro" id="IPR054210">
    <property type="entry name" value="DUF6917"/>
</dbReference>
<reference evidence="3" key="1">
    <citation type="journal article" date="2019" name="Int. J. Syst. Evol. Microbiol.">
        <title>The Global Catalogue of Microorganisms (GCM) 10K type strain sequencing project: providing services to taxonomists for standard genome sequencing and annotation.</title>
        <authorList>
            <consortium name="The Broad Institute Genomics Platform"/>
            <consortium name="The Broad Institute Genome Sequencing Center for Infectious Disease"/>
            <person name="Wu L."/>
            <person name="Ma J."/>
        </authorList>
    </citation>
    <scope>NUCLEOTIDE SEQUENCE [LARGE SCALE GENOMIC DNA]</scope>
    <source>
        <strain evidence="3">JCM 17137</strain>
    </source>
</reference>
<protein>
    <recommendedName>
        <fullName evidence="1">DUF6917 domain-containing protein</fullName>
    </recommendedName>
</protein>
<gene>
    <name evidence="2" type="ORF">GCM10022402_43570</name>
</gene>
<keyword evidence="3" id="KW-1185">Reference proteome</keyword>
<feature type="domain" description="DUF6917" evidence="1">
    <location>
        <begin position="28"/>
        <end position="151"/>
    </location>
</feature>
<dbReference type="RefSeq" id="WP_344975686.1">
    <property type="nucleotide sequence ID" value="NZ_BAABDD010000032.1"/>
</dbReference>
<dbReference type="Proteomes" id="UP001500908">
    <property type="component" value="Unassembled WGS sequence"/>
</dbReference>
<evidence type="ECO:0000313" key="2">
    <source>
        <dbReference type="EMBL" id="GAA3761062.1"/>
    </source>
</evidence>
<comment type="caution">
    <text evidence="2">The sequence shown here is derived from an EMBL/GenBank/DDBJ whole genome shotgun (WGS) entry which is preliminary data.</text>
</comment>
<sequence>MGSNETTTQEGGMSAVLVSPEAARENGPKRSVAGVVVKVLLHRRNERGMTLEPHAARCVSAGEVHELVTTDHTATASGTRIDRVGFVGFAEITRGGVIDRGDEVWLGDRHLGTVLGFDACHIPNHYNVLIHTDAPVSGADLELQPEVAVRFVPRA</sequence>
<dbReference type="Pfam" id="PF21891">
    <property type="entry name" value="DUF6917"/>
    <property type="match status" value="1"/>
</dbReference>
<dbReference type="EMBL" id="BAABDD010000032">
    <property type="protein sequence ID" value="GAA3761062.1"/>
    <property type="molecule type" value="Genomic_DNA"/>
</dbReference>
<organism evidence="2 3">
    <name type="scientific">Salinactinospora qingdaonensis</name>
    <dbReference type="NCBI Taxonomy" id="702744"/>
    <lineage>
        <taxon>Bacteria</taxon>
        <taxon>Bacillati</taxon>
        <taxon>Actinomycetota</taxon>
        <taxon>Actinomycetes</taxon>
        <taxon>Streptosporangiales</taxon>
        <taxon>Nocardiopsidaceae</taxon>
        <taxon>Salinactinospora</taxon>
    </lineage>
</organism>
<proteinExistence type="predicted"/>
<accession>A0ABP7GFP9</accession>
<evidence type="ECO:0000313" key="3">
    <source>
        <dbReference type="Proteomes" id="UP001500908"/>
    </source>
</evidence>